<reference evidence="2" key="1">
    <citation type="journal article" date="2019" name="Microbiol. Resour. Announc.">
        <title>Complete Genome Sequence of Halomonas olivaria, a Moderately Halophilic Bacterium Isolated from Olive Processing Effluents, Obtained by Nanopore Sequencing.</title>
        <authorList>
            <person name="Nagata S."/>
            <person name="Ii K.M."/>
            <person name="Tsukimi T."/>
            <person name="Miura M.C."/>
            <person name="Galipon J."/>
            <person name="Arakawa K."/>
        </authorList>
    </citation>
    <scope>NUCLEOTIDE SEQUENCE [LARGE SCALE GENOMIC DNA]</scope>
    <source>
        <strain evidence="2">TYRC17</strain>
    </source>
</reference>
<protein>
    <submittedName>
        <fullName evidence="1">Uncharacterized protein</fullName>
    </submittedName>
</protein>
<sequence>MATKLEAYKGRGNNDPLESHDLEDILNLVDGRPELLDEIRLVDAALQDYIAKELSQLLEDENFAYAVQSQARDPGREEVLFERLEMLAGERR</sequence>
<gene>
    <name evidence="1" type="ORF">HORIV_31110</name>
</gene>
<evidence type="ECO:0000313" key="1">
    <source>
        <dbReference type="EMBL" id="BBI50690.1"/>
    </source>
</evidence>
<name>A0ABM7GJG5_9GAMM</name>
<evidence type="ECO:0000313" key="2">
    <source>
        <dbReference type="Proteomes" id="UP000289555"/>
    </source>
</evidence>
<dbReference type="EMBL" id="AP019416">
    <property type="protein sequence ID" value="BBI50690.1"/>
    <property type="molecule type" value="Genomic_DNA"/>
</dbReference>
<proteinExistence type="predicted"/>
<dbReference type="Proteomes" id="UP000289555">
    <property type="component" value="Chromosome"/>
</dbReference>
<organism evidence="1 2">
    <name type="scientific">Vreelandella olivaria</name>
    <dbReference type="NCBI Taxonomy" id="390919"/>
    <lineage>
        <taxon>Bacteria</taxon>
        <taxon>Pseudomonadati</taxon>
        <taxon>Pseudomonadota</taxon>
        <taxon>Gammaproteobacteria</taxon>
        <taxon>Oceanospirillales</taxon>
        <taxon>Halomonadaceae</taxon>
        <taxon>Vreelandella</taxon>
    </lineage>
</organism>
<accession>A0ABM7GJG5</accession>
<keyword evidence="2" id="KW-1185">Reference proteome</keyword>